<evidence type="ECO:0000313" key="2">
    <source>
        <dbReference type="EMBL" id="GGX51013.1"/>
    </source>
</evidence>
<evidence type="ECO:0000313" key="3">
    <source>
        <dbReference type="Proteomes" id="UP000619244"/>
    </source>
</evidence>
<dbReference type="AlphaFoldDB" id="A0A918K5G5"/>
<dbReference type="Proteomes" id="UP000619244">
    <property type="component" value="Unassembled WGS sequence"/>
</dbReference>
<dbReference type="EMBL" id="BMVU01000001">
    <property type="protein sequence ID" value="GGX51013.1"/>
    <property type="molecule type" value="Genomic_DNA"/>
</dbReference>
<keyword evidence="3" id="KW-1185">Reference proteome</keyword>
<protein>
    <submittedName>
        <fullName evidence="2">Uncharacterized protein</fullName>
    </submittedName>
</protein>
<organism evidence="2 3">
    <name type="scientific">Streptomyces minutiscleroticus</name>
    <dbReference type="NCBI Taxonomy" id="68238"/>
    <lineage>
        <taxon>Bacteria</taxon>
        <taxon>Bacillati</taxon>
        <taxon>Actinomycetota</taxon>
        <taxon>Actinomycetes</taxon>
        <taxon>Kitasatosporales</taxon>
        <taxon>Streptomycetaceae</taxon>
        <taxon>Streptomyces</taxon>
    </lineage>
</organism>
<reference evidence="2" key="1">
    <citation type="journal article" date="2014" name="Int. J. Syst. Evol. Microbiol.">
        <title>Complete genome sequence of Corynebacterium casei LMG S-19264T (=DSM 44701T), isolated from a smear-ripened cheese.</title>
        <authorList>
            <consortium name="US DOE Joint Genome Institute (JGI-PGF)"/>
            <person name="Walter F."/>
            <person name="Albersmeier A."/>
            <person name="Kalinowski J."/>
            <person name="Ruckert C."/>
        </authorList>
    </citation>
    <scope>NUCLEOTIDE SEQUENCE</scope>
    <source>
        <strain evidence="2">JCM 4790</strain>
    </source>
</reference>
<feature type="compositionally biased region" description="Basic and acidic residues" evidence="1">
    <location>
        <begin position="71"/>
        <end position="81"/>
    </location>
</feature>
<proteinExistence type="predicted"/>
<sequence length="81" mass="8840">MRCHDDGQDPLDPGRKPLTPYPVRFEYVLVGGVHDGVRNKIVLTGSGNCTGSAPHGDDESSPKADTTPRTTRYELVFDRAV</sequence>
<gene>
    <name evidence="2" type="ORF">GCM10010358_00700</name>
</gene>
<comment type="caution">
    <text evidence="2">The sequence shown here is derived from an EMBL/GenBank/DDBJ whole genome shotgun (WGS) entry which is preliminary data.</text>
</comment>
<feature type="region of interest" description="Disordered" evidence="1">
    <location>
        <begin position="45"/>
        <end position="81"/>
    </location>
</feature>
<dbReference type="RefSeq" id="WP_190188045.1">
    <property type="nucleotide sequence ID" value="NZ_BMVU01000001.1"/>
</dbReference>
<accession>A0A918K5G5</accession>
<reference evidence="2" key="2">
    <citation type="submission" date="2020-09" db="EMBL/GenBank/DDBJ databases">
        <authorList>
            <person name="Sun Q."/>
            <person name="Ohkuma M."/>
        </authorList>
    </citation>
    <scope>NUCLEOTIDE SEQUENCE</scope>
    <source>
        <strain evidence="2">JCM 4790</strain>
    </source>
</reference>
<evidence type="ECO:0000256" key="1">
    <source>
        <dbReference type="SAM" id="MobiDB-lite"/>
    </source>
</evidence>
<name>A0A918K5G5_9ACTN</name>